<protein>
    <submittedName>
        <fullName evidence="2">Uncharacterized protein</fullName>
    </submittedName>
</protein>
<keyword evidence="3" id="KW-1185">Reference proteome</keyword>
<organism evidence="2 3">
    <name type="scientific">Corynespora cassiicola Philippines</name>
    <dbReference type="NCBI Taxonomy" id="1448308"/>
    <lineage>
        <taxon>Eukaryota</taxon>
        <taxon>Fungi</taxon>
        <taxon>Dikarya</taxon>
        <taxon>Ascomycota</taxon>
        <taxon>Pezizomycotina</taxon>
        <taxon>Dothideomycetes</taxon>
        <taxon>Pleosporomycetidae</taxon>
        <taxon>Pleosporales</taxon>
        <taxon>Corynesporascaceae</taxon>
        <taxon>Corynespora</taxon>
    </lineage>
</organism>
<proteinExistence type="predicted"/>
<dbReference type="Proteomes" id="UP000240883">
    <property type="component" value="Unassembled WGS sequence"/>
</dbReference>
<sequence length="90" mass="9922">MRPLDAPLPTRSSTLLHTARRYNTVLTHHCMCACLCTPIAAPVNYDRTYDPEASFPPPEPQNTTTPHTDLPKGSSPVVIRPSQPQPTFPT</sequence>
<accession>A0A2T2NUH8</accession>
<evidence type="ECO:0000313" key="3">
    <source>
        <dbReference type="Proteomes" id="UP000240883"/>
    </source>
</evidence>
<feature type="region of interest" description="Disordered" evidence="1">
    <location>
        <begin position="47"/>
        <end position="90"/>
    </location>
</feature>
<evidence type="ECO:0000313" key="2">
    <source>
        <dbReference type="EMBL" id="PSN69043.1"/>
    </source>
</evidence>
<reference evidence="2 3" key="1">
    <citation type="journal article" date="2018" name="Front. Microbiol.">
        <title>Genome-Wide Analysis of Corynespora cassiicola Leaf Fall Disease Putative Effectors.</title>
        <authorList>
            <person name="Lopez D."/>
            <person name="Ribeiro S."/>
            <person name="Label P."/>
            <person name="Fumanal B."/>
            <person name="Venisse J.S."/>
            <person name="Kohler A."/>
            <person name="de Oliveira R.R."/>
            <person name="Labutti K."/>
            <person name="Lipzen A."/>
            <person name="Lail K."/>
            <person name="Bauer D."/>
            <person name="Ohm R.A."/>
            <person name="Barry K.W."/>
            <person name="Spatafora J."/>
            <person name="Grigoriev I.V."/>
            <person name="Martin F.M."/>
            <person name="Pujade-Renaud V."/>
        </authorList>
    </citation>
    <scope>NUCLEOTIDE SEQUENCE [LARGE SCALE GENOMIC DNA]</scope>
    <source>
        <strain evidence="2 3">Philippines</strain>
    </source>
</reference>
<gene>
    <name evidence="2" type="ORF">BS50DRAFT_331273</name>
</gene>
<name>A0A2T2NUH8_CORCC</name>
<dbReference type="EMBL" id="KZ678133">
    <property type="protein sequence ID" value="PSN69043.1"/>
    <property type="molecule type" value="Genomic_DNA"/>
</dbReference>
<dbReference type="AlphaFoldDB" id="A0A2T2NUH8"/>
<evidence type="ECO:0000256" key="1">
    <source>
        <dbReference type="SAM" id="MobiDB-lite"/>
    </source>
</evidence>